<dbReference type="Gene3D" id="3.40.30.10">
    <property type="entry name" value="Glutaredoxin"/>
    <property type="match status" value="1"/>
</dbReference>
<keyword evidence="2" id="KW-0186">Copper</keyword>
<reference evidence="5" key="1">
    <citation type="submission" date="2024-08" db="EMBL/GenBank/DDBJ databases">
        <title>Whole genome sequence of Tenacibaculum sp. strain pbs-1 associated with black-spot shell disease in Akoya pearl oysters.</title>
        <authorList>
            <person name="Sakatoku A."/>
            <person name="Suzuki T."/>
            <person name="Hatano K."/>
            <person name="Seki M."/>
            <person name="Tanaka D."/>
            <person name="Nakamura S."/>
            <person name="Suzuki N."/>
            <person name="Isshiki T."/>
        </authorList>
    </citation>
    <scope>NUCLEOTIDE SEQUENCE</scope>
    <source>
        <strain evidence="5">Pbs-1</strain>
    </source>
</reference>
<dbReference type="InterPro" id="IPR036249">
    <property type="entry name" value="Thioredoxin-like_sf"/>
</dbReference>
<keyword evidence="2" id="KW-0479">Metal-binding</keyword>
<proteinExistence type="inferred from homology"/>
<feature type="domain" description="Heavy metal binding" evidence="4">
    <location>
        <begin position="32"/>
        <end position="61"/>
    </location>
</feature>
<feature type="binding site" evidence="2">
    <location>
        <position position="118"/>
    </location>
    <ligand>
        <name>Cu cation</name>
        <dbReference type="ChEBI" id="CHEBI:23378"/>
    </ligand>
</feature>
<dbReference type="AlphaFoldDB" id="A0AB33KX99"/>
<evidence type="ECO:0000256" key="1">
    <source>
        <dbReference type="ARBA" id="ARBA00010996"/>
    </source>
</evidence>
<dbReference type="PANTHER" id="PTHR12151:SF25">
    <property type="entry name" value="LINALOOL DEHYDRATASE_ISOMERASE DOMAIN-CONTAINING PROTEIN"/>
    <property type="match status" value="1"/>
</dbReference>
<dbReference type="InterPro" id="IPR003782">
    <property type="entry name" value="SCO1/SenC"/>
</dbReference>
<evidence type="ECO:0000313" key="5">
    <source>
        <dbReference type="EMBL" id="BFP67041.1"/>
    </source>
</evidence>
<organism evidence="5">
    <name type="scientific">Tenacibaculum sp. Pbs-1</name>
    <dbReference type="NCBI Taxonomy" id="3238748"/>
    <lineage>
        <taxon>Bacteria</taxon>
        <taxon>Pseudomonadati</taxon>
        <taxon>Bacteroidota</taxon>
        <taxon>Flavobacteriia</taxon>
        <taxon>Flavobacteriales</taxon>
        <taxon>Flavobacteriaceae</taxon>
        <taxon>Tenacibaculum</taxon>
    </lineage>
</organism>
<keyword evidence="3" id="KW-1015">Disulfide bond</keyword>
<dbReference type="InterPro" id="IPR045800">
    <property type="entry name" value="HMBD"/>
</dbReference>
<feature type="binding site" evidence="2">
    <location>
        <position position="202"/>
    </location>
    <ligand>
        <name>Cu cation</name>
        <dbReference type="ChEBI" id="CHEBI:23378"/>
    </ligand>
</feature>
<sequence>MKVVKYIMILLFSITLVSSCKREKSNTNLATVYECPMFCEGDKTYTEEGSCPVCKMDLTQKDKKETKELALATDISESSIFNLTSEWKTEENKTIHLEDLRGKTLVMVMIYTTCKAACPRLVADMRNIEAKIPKEYNEDLQYVLISIDPKNDTPERLKAFAKENFMDDEHWTFLQGTEESVREFANVLAVKYKQISPLDFSHSNIISVFNPEGELVHQQEGLGVDNKETIASILETVKN</sequence>
<dbReference type="Pfam" id="PF02630">
    <property type="entry name" value="SCO1-SenC"/>
    <property type="match status" value="1"/>
</dbReference>
<dbReference type="SUPFAM" id="SSF52833">
    <property type="entry name" value="Thioredoxin-like"/>
    <property type="match status" value="1"/>
</dbReference>
<evidence type="ECO:0000256" key="3">
    <source>
        <dbReference type="PIRSR" id="PIRSR603782-2"/>
    </source>
</evidence>
<accession>A0AB33KX99</accession>
<gene>
    <name evidence="5" type="ORF">Pbs1_03840</name>
</gene>
<feature type="disulfide bond" description="Redox-active" evidence="3">
    <location>
        <begin position="114"/>
        <end position="118"/>
    </location>
</feature>
<dbReference type="PANTHER" id="PTHR12151">
    <property type="entry name" value="ELECTRON TRANSPORT PROTIN SCO1/SENC FAMILY MEMBER"/>
    <property type="match status" value="1"/>
</dbReference>
<evidence type="ECO:0000256" key="2">
    <source>
        <dbReference type="PIRSR" id="PIRSR603782-1"/>
    </source>
</evidence>
<dbReference type="CDD" id="cd02968">
    <property type="entry name" value="SCO"/>
    <property type="match status" value="1"/>
</dbReference>
<protein>
    <recommendedName>
        <fullName evidence="4">Heavy metal binding domain-containing protein</fullName>
    </recommendedName>
</protein>
<dbReference type="GO" id="GO:0046872">
    <property type="term" value="F:metal ion binding"/>
    <property type="evidence" value="ECO:0007669"/>
    <property type="project" value="UniProtKB-KW"/>
</dbReference>
<dbReference type="Pfam" id="PF19335">
    <property type="entry name" value="HMBD"/>
    <property type="match status" value="1"/>
</dbReference>
<comment type="similarity">
    <text evidence="1">Belongs to the SCO1/2 family.</text>
</comment>
<evidence type="ECO:0000259" key="4">
    <source>
        <dbReference type="Pfam" id="PF19335"/>
    </source>
</evidence>
<dbReference type="PROSITE" id="PS51257">
    <property type="entry name" value="PROKAR_LIPOPROTEIN"/>
    <property type="match status" value="1"/>
</dbReference>
<feature type="binding site" evidence="2">
    <location>
        <position position="114"/>
    </location>
    <ligand>
        <name>Cu cation</name>
        <dbReference type="ChEBI" id="CHEBI:23378"/>
    </ligand>
</feature>
<dbReference type="EMBL" id="AP035888">
    <property type="protein sequence ID" value="BFP67041.1"/>
    <property type="molecule type" value="Genomic_DNA"/>
</dbReference>
<name>A0AB33KX99_9FLAO</name>